<name>A0A5C6YV23_9FLAO</name>
<proteinExistence type="predicted"/>
<dbReference type="RefSeq" id="WP_111813756.1">
    <property type="nucleotide sequence ID" value="NZ_CBCRZQ010000001.1"/>
</dbReference>
<evidence type="ECO:0000313" key="2">
    <source>
        <dbReference type="Proteomes" id="UP000321945"/>
    </source>
</evidence>
<protein>
    <submittedName>
        <fullName evidence="1">Four helix bundle protein</fullName>
    </submittedName>
</protein>
<keyword evidence="2" id="KW-1185">Reference proteome</keyword>
<dbReference type="InterPro" id="IPR036583">
    <property type="entry name" value="23S_rRNA_IVS_sf"/>
</dbReference>
<dbReference type="AlphaFoldDB" id="A0A5C6YV23"/>
<dbReference type="InterPro" id="IPR012657">
    <property type="entry name" value="23S_rRNA-intervening_sequence"/>
</dbReference>
<dbReference type="EMBL" id="VORU01000001">
    <property type="protein sequence ID" value="TXD70803.1"/>
    <property type="molecule type" value="Genomic_DNA"/>
</dbReference>
<dbReference type="NCBIfam" id="TIGR02436">
    <property type="entry name" value="four helix bundle protein"/>
    <property type="match status" value="1"/>
</dbReference>
<dbReference type="Pfam" id="PF05635">
    <property type="entry name" value="23S_rRNA_IVP"/>
    <property type="match status" value="1"/>
</dbReference>
<dbReference type="SUPFAM" id="SSF158446">
    <property type="entry name" value="IVS-encoded protein-like"/>
    <property type="match status" value="1"/>
</dbReference>
<accession>A0A5C6YV23</accession>
<dbReference type="CDD" id="cd16377">
    <property type="entry name" value="23S_rRNA_IVP_like"/>
    <property type="match status" value="1"/>
</dbReference>
<dbReference type="Proteomes" id="UP000321945">
    <property type="component" value="Unassembled WGS sequence"/>
</dbReference>
<dbReference type="PANTHER" id="PTHR38471:SF2">
    <property type="entry name" value="FOUR HELIX BUNDLE PROTEIN"/>
    <property type="match status" value="1"/>
</dbReference>
<dbReference type="OrthoDB" id="9811959at2"/>
<gene>
    <name evidence="1" type="ORF">ESV24_01545</name>
</gene>
<evidence type="ECO:0000313" key="1">
    <source>
        <dbReference type="EMBL" id="TXD70803.1"/>
    </source>
</evidence>
<sequence>MFKSEYQFSFENLLIYQKAMVFGETIDKMVESFPKKEMYRLSTQFCRAADSIAANISEGSGSTDPNFNRYLKMAWDSSHECVTWNSKAYFRKYITHEEFEKNRKELTELGKMISALRRKLVTK</sequence>
<reference evidence="1 2" key="1">
    <citation type="submission" date="2019-08" db="EMBL/GenBank/DDBJ databases">
        <title>Genome of Aequorivita lipolytica Y10-2 (type strain).</title>
        <authorList>
            <person name="Bowman J.P."/>
        </authorList>
    </citation>
    <scope>NUCLEOTIDE SEQUENCE [LARGE SCALE GENOMIC DNA]</scope>
    <source>
        <strain evidence="1 2">Y10-2</strain>
    </source>
</reference>
<dbReference type="PANTHER" id="PTHR38471">
    <property type="entry name" value="FOUR HELIX BUNDLE PROTEIN"/>
    <property type="match status" value="1"/>
</dbReference>
<dbReference type="Gene3D" id="1.20.1440.60">
    <property type="entry name" value="23S rRNA-intervening sequence"/>
    <property type="match status" value="1"/>
</dbReference>
<organism evidence="1 2">
    <name type="scientific">Aequorivita lipolytica</name>
    <dbReference type="NCBI Taxonomy" id="153267"/>
    <lineage>
        <taxon>Bacteria</taxon>
        <taxon>Pseudomonadati</taxon>
        <taxon>Bacteroidota</taxon>
        <taxon>Flavobacteriia</taxon>
        <taxon>Flavobacteriales</taxon>
        <taxon>Flavobacteriaceae</taxon>
        <taxon>Aequorivita</taxon>
    </lineage>
</organism>
<comment type="caution">
    <text evidence="1">The sequence shown here is derived from an EMBL/GenBank/DDBJ whole genome shotgun (WGS) entry which is preliminary data.</text>
</comment>